<dbReference type="SUPFAM" id="SSF54862">
    <property type="entry name" value="4Fe-4S ferredoxins"/>
    <property type="match status" value="1"/>
</dbReference>
<dbReference type="GO" id="GO:0051539">
    <property type="term" value="F:4 iron, 4 sulfur cluster binding"/>
    <property type="evidence" value="ECO:0007669"/>
    <property type="project" value="UniProtKB-KW"/>
</dbReference>
<evidence type="ECO:0000256" key="7">
    <source>
        <dbReference type="ARBA" id="ARBA00023004"/>
    </source>
</evidence>
<dbReference type="PANTHER" id="PTHR30352">
    <property type="entry name" value="PYRUVATE FORMATE-LYASE-ACTIVATING ENZYME"/>
    <property type="match status" value="1"/>
</dbReference>
<dbReference type="SFLD" id="SFLDG01118">
    <property type="entry name" value="activating_enzymes__group_2"/>
    <property type="match status" value="1"/>
</dbReference>
<keyword evidence="8" id="KW-0411">Iron-sulfur</keyword>
<dbReference type="InterPro" id="IPR013785">
    <property type="entry name" value="Aldolase_TIM"/>
</dbReference>
<dbReference type="AlphaFoldDB" id="A0A7J3M2W7"/>
<feature type="domain" description="Radical SAM core" evidence="10">
    <location>
        <begin position="14"/>
        <end position="286"/>
    </location>
</feature>
<dbReference type="InterPro" id="IPR034457">
    <property type="entry name" value="Organic_radical-activating"/>
</dbReference>
<dbReference type="PROSITE" id="PS51379">
    <property type="entry name" value="4FE4S_FER_2"/>
    <property type="match status" value="1"/>
</dbReference>
<dbReference type="EMBL" id="DSYZ01000124">
    <property type="protein sequence ID" value="HGT83382.1"/>
    <property type="molecule type" value="Genomic_DNA"/>
</dbReference>
<dbReference type="SUPFAM" id="SSF102114">
    <property type="entry name" value="Radical SAM enzymes"/>
    <property type="match status" value="1"/>
</dbReference>
<evidence type="ECO:0000256" key="8">
    <source>
        <dbReference type="ARBA" id="ARBA00023014"/>
    </source>
</evidence>
<accession>A0A7J3M2W7</accession>
<dbReference type="InterPro" id="IPR058240">
    <property type="entry name" value="rSAM_sf"/>
</dbReference>
<reference evidence="11" key="1">
    <citation type="journal article" date="2020" name="mSystems">
        <title>Genome- and Community-Level Interaction Insights into Carbon Utilization and Element Cycling Functions of Hydrothermarchaeota in Hydrothermal Sediment.</title>
        <authorList>
            <person name="Zhou Z."/>
            <person name="Liu Y."/>
            <person name="Xu W."/>
            <person name="Pan J."/>
            <person name="Luo Z.H."/>
            <person name="Li M."/>
        </authorList>
    </citation>
    <scope>NUCLEOTIDE SEQUENCE [LARGE SCALE GENOMIC DNA]</scope>
    <source>
        <strain evidence="11">SpSt-587</strain>
    </source>
</reference>
<dbReference type="PROSITE" id="PS01087">
    <property type="entry name" value="RADICAL_ACTIVATING"/>
    <property type="match status" value="1"/>
</dbReference>
<gene>
    <name evidence="11" type="ORF">ENT52_06615</name>
</gene>
<dbReference type="SFLD" id="SFLDS00029">
    <property type="entry name" value="Radical_SAM"/>
    <property type="match status" value="1"/>
</dbReference>
<keyword evidence="4" id="KW-0949">S-adenosyl-L-methionine</keyword>
<keyword evidence="5" id="KW-0479">Metal-binding</keyword>
<organism evidence="11">
    <name type="scientific">Archaeoglobus fulgidus</name>
    <dbReference type="NCBI Taxonomy" id="2234"/>
    <lineage>
        <taxon>Archaea</taxon>
        <taxon>Methanobacteriati</taxon>
        <taxon>Methanobacteriota</taxon>
        <taxon>Archaeoglobi</taxon>
        <taxon>Archaeoglobales</taxon>
        <taxon>Archaeoglobaceae</taxon>
        <taxon>Archaeoglobus</taxon>
    </lineage>
</organism>
<dbReference type="PANTHER" id="PTHR30352:SF4">
    <property type="entry name" value="PYRUVATE FORMATE-LYASE 2-ACTIVATING ENZYME"/>
    <property type="match status" value="1"/>
</dbReference>
<dbReference type="CDD" id="cd01335">
    <property type="entry name" value="Radical_SAM"/>
    <property type="match status" value="1"/>
</dbReference>
<evidence type="ECO:0000256" key="4">
    <source>
        <dbReference type="ARBA" id="ARBA00022691"/>
    </source>
</evidence>
<evidence type="ECO:0000256" key="6">
    <source>
        <dbReference type="ARBA" id="ARBA00023002"/>
    </source>
</evidence>
<dbReference type="InterPro" id="IPR001989">
    <property type="entry name" value="Radical_activat_CS"/>
</dbReference>
<name>A0A7J3M2W7_ARCFL</name>
<dbReference type="InterPro" id="IPR040074">
    <property type="entry name" value="BssD/PflA/YjjW"/>
</dbReference>
<dbReference type="Pfam" id="PF04055">
    <property type="entry name" value="Radical_SAM"/>
    <property type="match status" value="1"/>
</dbReference>
<dbReference type="GO" id="GO:0046872">
    <property type="term" value="F:metal ion binding"/>
    <property type="evidence" value="ECO:0007669"/>
    <property type="project" value="UniProtKB-KW"/>
</dbReference>
<dbReference type="InterPro" id="IPR012839">
    <property type="entry name" value="Organic_radical_activase"/>
</dbReference>
<keyword evidence="3" id="KW-0004">4Fe-4S</keyword>
<keyword evidence="7" id="KW-0408">Iron</keyword>
<evidence type="ECO:0000256" key="5">
    <source>
        <dbReference type="ARBA" id="ARBA00022723"/>
    </source>
</evidence>
<dbReference type="InterPro" id="IPR017896">
    <property type="entry name" value="4Fe4S_Fe-S-bd"/>
</dbReference>
<evidence type="ECO:0000256" key="3">
    <source>
        <dbReference type="ARBA" id="ARBA00022485"/>
    </source>
</evidence>
<sequence>MKGIIFDIQHFCVHDGPGIRTVVFLKGCSLRCAWCCNPESQNLAPELMFDVERCINCKRCAFCNVIKFGESISLERDLCNVCGICEECCPTNALRIVGKYVEANEVIEEVLKDSVFHRKGGGVTFSGGEPFMQPEFLMELLKLSKKESIDVAIETSGFAKWEKIEKAIPHVDHFLFDIKAVDEKKHVQLTGAKNDLILENLRRVSRESEVVLRCVIVEGYNFESEAEALKLAEICKSVGVERIDLLKYHRFGEKKYRMLGRSYSLKVSETGLIHRFQDILKKEGFKVSVGGLI</sequence>
<evidence type="ECO:0000256" key="1">
    <source>
        <dbReference type="ARBA" id="ARBA00001966"/>
    </source>
</evidence>
<comment type="similarity">
    <text evidence="2">Belongs to the organic radical-activating enzymes family.</text>
</comment>
<evidence type="ECO:0000256" key="2">
    <source>
        <dbReference type="ARBA" id="ARBA00009777"/>
    </source>
</evidence>
<protein>
    <submittedName>
        <fullName evidence="11">Glycyl-radical enzyme activating protein</fullName>
    </submittedName>
</protein>
<dbReference type="PIRSF" id="PIRSF000371">
    <property type="entry name" value="PFL_act_enz"/>
    <property type="match status" value="1"/>
</dbReference>
<feature type="domain" description="4Fe-4S ferredoxin-type" evidence="9">
    <location>
        <begin position="70"/>
        <end position="99"/>
    </location>
</feature>
<evidence type="ECO:0000259" key="9">
    <source>
        <dbReference type="PROSITE" id="PS51379"/>
    </source>
</evidence>
<comment type="caution">
    <text evidence="11">The sequence shown here is derived from an EMBL/GenBank/DDBJ whole genome shotgun (WGS) entry which is preliminary data.</text>
</comment>
<comment type="cofactor">
    <cofactor evidence="1">
        <name>[4Fe-4S] cluster</name>
        <dbReference type="ChEBI" id="CHEBI:49883"/>
    </cofactor>
</comment>
<dbReference type="PROSITE" id="PS51918">
    <property type="entry name" value="RADICAL_SAM"/>
    <property type="match status" value="1"/>
</dbReference>
<dbReference type="GO" id="GO:0016491">
    <property type="term" value="F:oxidoreductase activity"/>
    <property type="evidence" value="ECO:0007669"/>
    <property type="project" value="UniProtKB-KW"/>
</dbReference>
<keyword evidence="6" id="KW-0560">Oxidoreductase</keyword>
<dbReference type="NCBIfam" id="TIGR02494">
    <property type="entry name" value="PFLE_PFLC"/>
    <property type="match status" value="1"/>
</dbReference>
<dbReference type="InterPro" id="IPR007197">
    <property type="entry name" value="rSAM"/>
</dbReference>
<evidence type="ECO:0000313" key="11">
    <source>
        <dbReference type="EMBL" id="HGT83382.1"/>
    </source>
</evidence>
<evidence type="ECO:0000259" key="10">
    <source>
        <dbReference type="PROSITE" id="PS51918"/>
    </source>
</evidence>
<dbReference type="SFLD" id="SFLDG01066">
    <property type="entry name" value="organic_radical-activating_enz"/>
    <property type="match status" value="1"/>
</dbReference>
<dbReference type="Gene3D" id="3.20.20.70">
    <property type="entry name" value="Aldolase class I"/>
    <property type="match status" value="1"/>
</dbReference>
<proteinExistence type="inferred from homology"/>